<dbReference type="EMBL" id="JBHUCP010000016">
    <property type="protein sequence ID" value="MFD1531963.1"/>
    <property type="molecule type" value="Genomic_DNA"/>
</dbReference>
<sequence>MRMTFGEEDEDAYFRRRDELGEQFAQWVNTHRVAGDPNDAGLLMDWKWSYADGGLDRWTVPDVHEFLFEWCPRKLSAAPADCVEIPLSVAAFVEFLADTGMLAPGSAAPPTVRQHCERNVGAFVREMGNPANFGMAKSLFGSVGALEPDPDPSPDGVLQMLQQLQDVPAGAVGDTLERLARDAEPPAIPPVRPPPDSDRIAAVRATPVMGQLRALAAYCASPGRKLTAKGNLQVADARHLVDALETGDDPTMGSVRKLQSSDQLPELSRLVALALEAGVVRRHRGRLVAVARFAELDECAAHEKVVLAAVAGGLIGPANSFALPVLAELHAVVDAWAIALLAELLRHSSSGVEVDLVGTMMGEFLHSVMPGLPDFMTALLVGRAGDHVDALVDLGVLTFSGGSQQQGGHVTLTAAGVPITIELLRRAGVEVPIRPEPADADVAAIVELFDHLDEEELRRDVADWLVAQPDRHAAAAALAAECLAEHRATVTAMAGITMLDELAAEHAVEVIRAHLGGPHDGLVVQWLIDMDVLDPASVDPARFMSGLIDVLAAGLDAGGPEEVVAYFSDGVADGGVEILDQIWRLDHPRLPDVLGAIGGQHQVKAVAKAARKALMRHQSRVSSGSTAAQR</sequence>
<name>A0ABW4FMV6_9PSEU</name>
<evidence type="ECO:0000313" key="2">
    <source>
        <dbReference type="Proteomes" id="UP001597145"/>
    </source>
</evidence>
<comment type="caution">
    <text evidence="1">The sequence shown here is derived from an EMBL/GenBank/DDBJ whole genome shotgun (WGS) entry which is preliminary data.</text>
</comment>
<gene>
    <name evidence="1" type="ORF">ACFSCY_21255</name>
</gene>
<evidence type="ECO:0000313" key="1">
    <source>
        <dbReference type="EMBL" id="MFD1531963.1"/>
    </source>
</evidence>
<organism evidence="1 2">
    <name type="scientific">Pseudonocardia aurantiaca</name>
    <dbReference type="NCBI Taxonomy" id="75290"/>
    <lineage>
        <taxon>Bacteria</taxon>
        <taxon>Bacillati</taxon>
        <taxon>Actinomycetota</taxon>
        <taxon>Actinomycetes</taxon>
        <taxon>Pseudonocardiales</taxon>
        <taxon>Pseudonocardiaceae</taxon>
        <taxon>Pseudonocardia</taxon>
    </lineage>
</organism>
<keyword evidence="2" id="KW-1185">Reference proteome</keyword>
<proteinExistence type="predicted"/>
<dbReference type="RefSeq" id="WP_343974571.1">
    <property type="nucleotide sequence ID" value="NZ_BAAAJG010000007.1"/>
</dbReference>
<protein>
    <submittedName>
        <fullName evidence="1">Uncharacterized protein</fullName>
    </submittedName>
</protein>
<accession>A0ABW4FMV6</accession>
<dbReference type="Proteomes" id="UP001597145">
    <property type="component" value="Unassembled WGS sequence"/>
</dbReference>
<reference evidence="2" key="1">
    <citation type="journal article" date="2019" name="Int. J. Syst. Evol. Microbiol.">
        <title>The Global Catalogue of Microorganisms (GCM) 10K type strain sequencing project: providing services to taxonomists for standard genome sequencing and annotation.</title>
        <authorList>
            <consortium name="The Broad Institute Genomics Platform"/>
            <consortium name="The Broad Institute Genome Sequencing Center for Infectious Disease"/>
            <person name="Wu L."/>
            <person name="Ma J."/>
        </authorList>
    </citation>
    <scope>NUCLEOTIDE SEQUENCE [LARGE SCALE GENOMIC DNA]</scope>
    <source>
        <strain evidence="2">JCM 12165</strain>
    </source>
</reference>